<sequence>LLDKDNYREEFQIHQGKNHLVCFYQYQGKVIWGATARILKQFLDLVFGSDENGI</sequence>
<reference evidence="1" key="1">
    <citation type="journal article" date="2014" name="Front. Microbiol.">
        <title>High frequency of phylogenetically diverse reductive dehalogenase-homologous genes in deep subseafloor sedimentary metagenomes.</title>
        <authorList>
            <person name="Kawai M."/>
            <person name="Futagami T."/>
            <person name="Toyoda A."/>
            <person name="Takaki Y."/>
            <person name="Nishi S."/>
            <person name="Hori S."/>
            <person name="Arai W."/>
            <person name="Tsubouchi T."/>
            <person name="Morono Y."/>
            <person name="Uchiyama I."/>
            <person name="Ito T."/>
            <person name="Fujiyama A."/>
            <person name="Inagaki F."/>
            <person name="Takami H."/>
        </authorList>
    </citation>
    <scope>NUCLEOTIDE SEQUENCE</scope>
    <source>
        <strain evidence="1">Expedition CK06-06</strain>
    </source>
</reference>
<accession>X0X8K2</accession>
<feature type="non-terminal residue" evidence="1">
    <location>
        <position position="1"/>
    </location>
</feature>
<dbReference type="AlphaFoldDB" id="X0X8K2"/>
<gene>
    <name evidence="1" type="ORF">S01H1_72972</name>
</gene>
<dbReference type="EMBL" id="BARS01048726">
    <property type="protein sequence ID" value="GAG39514.1"/>
    <property type="molecule type" value="Genomic_DNA"/>
</dbReference>
<organism evidence="1">
    <name type="scientific">marine sediment metagenome</name>
    <dbReference type="NCBI Taxonomy" id="412755"/>
    <lineage>
        <taxon>unclassified sequences</taxon>
        <taxon>metagenomes</taxon>
        <taxon>ecological metagenomes</taxon>
    </lineage>
</organism>
<proteinExistence type="predicted"/>
<name>X0X8K2_9ZZZZ</name>
<protein>
    <recommendedName>
        <fullName evidence="2">Nudix hydrolase domain-containing protein</fullName>
    </recommendedName>
</protein>
<comment type="caution">
    <text evidence="1">The sequence shown here is derived from an EMBL/GenBank/DDBJ whole genome shotgun (WGS) entry which is preliminary data.</text>
</comment>
<evidence type="ECO:0000313" key="1">
    <source>
        <dbReference type="EMBL" id="GAG39514.1"/>
    </source>
</evidence>
<evidence type="ECO:0008006" key="2">
    <source>
        <dbReference type="Google" id="ProtNLM"/>
    </source>
</evidence>
<dbReference type="Gene3D" id="3.90.79.10">
    <property type="entry name" value="Nucleoside Triphosphate Pyrophosphohydrolase"/>
    <property type="match status" value="1"/>
</dbReference>